<accession>A0A803PSA8</accession>
<dbReference type="EnsemblPlants" id="evm.model.05.885">
    <property type="protein sequence ID" value="cds.evm.model.05.885"/>
    <property type="gene ID" value="evm.TU.05.885"/>
</dbReference>
<proteinExistence type="predicted"/>
<dbReference type="Gramene" id="evm.model.05.885">
    <property type="protein sequence ID" value="cds.evm.model.05.885"/>
    <property type="gene ID" value="evm.TU.05.885"/>
</dbReference>
<evidence type="ECO:0000313" key="2">
    <source>
        <dbReference type="EnsemblPlants" id="cds.evm.model.05.885"/>
    </source>
</evidence>
<keyword evidence="3" id="KW-1185">Reference proteome</keyword>
<organism evidence="2 3">
    <name type="scientific">Cannabis sativa</name>
    <name type="common">Hemp</name>
    <name type="synonym">Marijuana</name>
    <dbReference type="NCBI Taxonomy" id="3483"/>
    <lineage>
        <taxon>Eukaryota</taxon>
        <taxon>Viridiplantae</taxon>
        <taxon>Streptophyta</taxon>
        <taxon>Embryophyta</taxon>
        <taxon>Tracheophyta</taxon>
        <taxon>Spermatophyta</taxon>
        <taxon>Magnoliopsida</taxon>
        <taxon>eudicotyledons</taxon>
        <taxon>Gunneridae</taxon>
        <taxon>Pentapetalae</taxon>
        <taxon>rosids</taxon>
        <taxon>fabids</taxon>
        <taxon>Rosales</taxon>
        <taxon>Cannabaceae</taxon>
        <taxon>Cannabis</taxon>
    </lineage>
</organism>
<name>A0A803PSA8_CANSA</name>
<feature type="transmembrane region" description="Helical" evidence="1">
    <location>
        <begin position="132"/>
        <end position="157"/>
    </location>
</feature>
<keyword evidence="1" id="KW-1133">Transmembrane helix</keyword>
<keyword evidence="1" id="KW-0472">Membrane</keyword>
<sequence>MHPWAPPARSRPVAPGSPALGVLHVVEEVPSWWVSVLAGQVGVGRCSWGLVPWHLFSQRGGAVNGLLWAPTIFSLRRPGSSAHWLLFSFQSVVNVEGGMRVLPKGMCFPFPSTFTVQNRYGRLSVDFSCWKLAATLCLLHVCFGISSSLLCVLGLFFEVLLCYLLLCFVYFSLISLFDVVHLLFSVALVLDYFGVYPSKCSCVSLELFAPSIIGVVSQYLCHLLVRLCGSSAGHVGLRSLS</sequence>
<feature type="transmembrane region" description="Helical" evidence="1">
    <location>
        <begin position="163"/>
        <end position="190"/>
    </location>
</feature>
<evidence type="ECO:0000313" key="3">
    <source>
        <dbReference type="Proteomes" id="UP000596661"/>
    </source>
</evidence>
<keyword evidence="1" id="KW-0812">Transmembrane</keyword>
<protein>
    <submittedName>
        <fullName evidence="2">Uncharacterized protein</fullName>
    </submittedName>
</protein>
<dbReference type="AlphaFoldDB" id="A0A803PSA8"/>
<dbReference type="EMBL" id="UZAU01000469">
    <property type="status" value="NOT_ANNOTATED_CDS"/>
    <property type="molecule type" value="Genomic_DNA"/>
</dbReference>
<evidence type="ECO:0000256" key="1">
    <source>
        <dbReference type="SAM" id="Phobius"/>
    </source>
</evidence>
<reference evidence="2" key="1">
    <citation type="submission" date="2018-11" db="EMBL/GenBank/DDBJ databases">
        <authorList>
            <person name="Grassa J C."/>
        </authorList>
    </citation>
    <scope>NUCLEOTIDE SEQUENCE [LARGE SCALE GENOMIC DNA]</scope>
</reference>
<dbReference type="Proteomes" id="UP000596661">
    <property type="component" value="Chromosome 5"/>
</dbReference>
<reference evidence="2" key="2">
    <citation type="submission" date="2021-03" db="UniProtKB">
        <authorList>
            <consortium name="EnsemblPlants"/>
        </authorList>
    </citation>
    <scope>IDENTIFICATION</scope>
</reference>